<keyword evidence="4" id="KW-0479">Metal-binding</keyword>
<dbReference type="Proteomes" id="UP001470230">
    <property type="component" value="Unassembled WGS sequence"/>
</dbReference>
<keyword evidence="7" id="KW-0833">Ubl conjugation pathway</keyword>
<dbReference type="PANTHER" id="PTHR11685">
    <property type="entry name" value="RBR FAMILY RING FINGER AND IBR DOMAIN-CONTAINING"/>
    <property type="match status" value="1"/>
</dbReference>
<evidence type="ECO:0000256" key="7">
    <source>
        <dbReference type="ARBA" id="ARBA00022786"/>
    </source>
</evidence>
<evidence type="ECO:0000256" key="3">
    <source>
        <dbReference type="ARBA" id="ARBA00022679"/>
    </source>
</evidence>
<dbReference type="InterPro" id="IPR013083">
    <property type="entry name" value="Znf_RING/FYVE/PHD"/>
</dbReference>
<dbReference type="Gene3D" id="1.20.120.1750">
    <property type="match status" value="1"/>
</dbReference>
<evidence type="ECO:0000313" key="10">
    <source>
        <dbReference type="EMBL" id="KAK8891649.1"/>
    </source>
</evidence>
<dbReference type="SMART" id="SM00647">
    <property type="entry name" value="IBR"/>
    <property type="match status" value="2"/>
</dbReference>
<keyword evidence="5" id="KW-0677">Repeat</keyword>
<evidence type="ECO:0000256" key="5">
    <source>
        <dbReference type="ARBA" id="ARBA00022737"/>
    </source>
</evidence>
<reference evidence="10 11" key="1">
    <citation type="submission" date="2024-04" db="EMBL/GenBank/DDBJ databases">
        <title>Tritrichomonas musculus Genome.</title>
        <authorList>
            <person name="Alves-Ferreira E."/>
            <person name="Grigg M."/>
            <person name="Lorenzi H."/>
            <person name="Galac M."/>
        </authorList>
    </citation>
    <scope>NUCLEOTIDE SEQUENCE [LARGE SCALE GENOMIC DNA]</scope>
    <source>
        <strain evidence="10 11">EAF2021</strain>
    </source>
</reference>
<evidence type="ECO:0000256" key="4">
    <source>
        <dbReference type="ARBA" id="ARBA00022723"/>
    </source>
</evidence>
<keyword evidence="11" id="KW-1185">Reference proteome</keyword>
<organism evidence="10 11">
    <name type="scientific">Tritrichomonas musculus</name>
    <dbReference type="NCBI Taxonomy" id="1915356"/>
    <lineage>
        <taxon>Eukaryota</taxon>
        <taxon>Metamonada</taxon>
        <taxon>Parabasalia</taxon>
        <taxon>Tritrichomonadida</taxon>
        <taxon>Tritrichomonadidae</taxon>
        <taxon>Tritrichomonas</taxon>
    </lineage>
</organism>
<dbReference type="InterPro" id="IPR002867">
    <property type="entry name" value="IBR_dom"/>
</dbReference>
<dbReference type="Gene3D" id="3.30.40.10">
    <property type="entry name" value="Zinc/RING finger domain, C3HC4 (zinc finger)"/>
    <property type="match status" value="1"/>
</dbReference>
<gene>
    <name evidence="10" type="ORF">M9Y10_028869</name>
</gene>
<keyword evidence="6" id="KW-0863">Zinc-finger</keyword>
<evidence type="ECO:0000256" key="8">
    <source>
        <dbReference type="ARBA" id="ARBA00022833"/>
    </source>
</evidence>
<dbReference type="CDD" id="cd20335">
    <property type="entry name" value="BRcat_RBR"/>
    <property type="match status" value="1"/>
</dbReference>
<accession>A0ABR2KKL3</accession>
<dbReference type="EMBL" id="JAPFFF010000004">
    <property type="protein sequence ID" value="KAK8891649.1"/>
    <property type="molecule type" value="Genomic_DNA"/>
</dbReference>
<protein>
    <recommendedName>
        <fullName evidence="2">RBR-type E3 ubiquitin transferase</fullName>
        <ecNumber evidence="2">2.3.2.31</ecNumber>
    </recommendedName>
</protein>
<comment type="catalytic activity">
    <reaction evidence="1">
        <text>[E2 ubiquitin-conjugating enzyme]-S-ubiquitinyl-L-cysteine + [acceptor protein]-L-lysine = [E2 ubiquitin-conjugating enzyme]-L-cysteine + [acceptor protein]-N(6)-ubiquitinyl-L-lysine.</text>
        <dbReference type="EC" id="2.3.2.31"/>
    </reaction>
</comment>
<feature type="domain" description="RING-type" evidence="9">
    <location>
        <begin position="100"/>
        <end position="339"/>
    </location>
</feature>
<dbReference type="PROSITE" id="PS51873">
    <property type="entry name" value="TRIAD"/>
    <property type="match status" value="1"/>
</dbReference>
<sequence>MIKNFMDLDFDFESNDEESSDQTIIDKSFYNKIMEDADLAASILNIHPDVAFLCLQVVNFDLERLLSEYVLDNSTFLTTLNILPENVHKSQLMVRGEKKETMTCEVCYCDYPGDSMLSLPCGHFFCEGCWRDCIMSHSHQISNKKGQTEGQTEGQISYSIEENNPSESLDLTFNTNVLKCMESGCKSVILPSDVEMLCGKTAEKAFIQRFNQKSIDTAVLVKRCSNPKCKLLLNIDSIGPCGLVQCKCGAWTCWKCGGKMHAPLKCKDLANWKSKFKDAASVIWLLNNTKQCPKCKQLIEKNGGCNHMTCQNCKYEFCWYCGHEWSTHYGDPYSCISQVYGNVKFDLVDSNYEFDEGQIKTEKVVNEQIKTEKVVNEQIKTEKVVNEQVKTEKVVNEQISTEKVVSEQISSEKNIDEDGNRILKMFYAHKNAARKEKANTHELKAILLPMFENDDKVISKIFDTRNLGRRILKWSYAYEFYMDKNSANYKIFKYLQNQLEIGIEKLSFAMEAHYRNKNRIERAIKQVDLSIKSLLKHVDDERMNV</sequence>
<evidence type="ECO:0000256" key="1">
    <source>
        <dbReference type="ARBA" id="ARBA00001798"/>
    </source>
</evidence>
<dbReference type="InterPro" id="IPR044066">
    <property type="entry name" value="TRIAD_supradom"/>
</dbReference>
<evidence type="ECO:0000259" key="9">
    <source>
        <dbReference type="PROSITE" id="PS51873"/>
    </source>
</evidence>
<keyword evidence="8" id="KW-0862">Zinc</keyword>
<evidence type="ECO:0000256" key="2">
    <source>
        <dbReference type="ARBA" id="ARBA00012251"/>
    </source>
</evidence>
<evidence type="ECO:0000313" key="11">
    <source>
        <dbReference type="Proteomes" id="UP001470230"/>
    </source>
</evidence>
<comment type="caution">
    <text evidence="10">The sequence shown here is derived from an EMBL/GenBank/DDBJ whole genome shotgun (WGS) entry which is preliminary data.</text>
</comment>
<proteinExistence type="predicted"/>
<dbReference type="EC" id="2.3.2.31" evidence="2"/>
<dbReference type="Pfam" id="PF01485">
    <property type="entry name" value="IBR"/>
    <property type="match status" value="1"/>
</dbReference>
<name>A0ABR2KKL3_9EUKA</name>
<keyword evidence="3" id="KW-0808">Transferase</keyword>
<dbReference type="SUPFAM" id="SSF57850">
    <property type="entry name" value="RING/U-box"/>
    <property type="match status" value="3"/>
</dbReference>
<dbReference type="Pfam" id="PF22191">
    <property type="entry name" value="IBR_1"/>
    <property type="match status" value="1"/>
</dbReference>
<dbReference type="InterPro" id="IPR031127">
    <property type="entry name" value="E3_UB_ligase_RBR"/>
</dbReference>
<evidence type="ECO:0000256" key="6">
    <source>
        <dbReference type="ARBA" id="ARBA00022771"/>
    </source>
</evidence>